<proteinExistence type="predicted"/>
<protein>
    <submittedName>
        <fullName evidence="2">Amidohydrolase</fullName>
    </submittedName>
</protein>
<reference evidence="2" key="1">
    <citation type="journal article" date="2021" name="PeerJ">
        <title>Extensive microbial diversity within the chicken gut microbiome revealed by metagenomics and culture.</title>
        <authorList>
            <person name="Gilroy R."/>
            <person name="Ravi A."/>
            <person name="Getino M."/>
            <person name="Pursley I."/>
            <person name="Horton D.L."/>
            <person name="Alikhan N.F."/>
            <person name="Baker D."/>
            <person name="Gharbi K."/>
            <person name="Hall N."/>
            <person name="Watson M."/>
            <person name="Adriaenssens E.M."/>
            <person name="Foster-Nyarko E."/>
            <person name="Jarju S."/>
            <person name="Secka A."/>
            <person name="Antonio M."/>
            <person name="Oren A."/>
            <person name="Chaudhuri R.R."/>
            <person name="La Ragione R."/>
            <person name="Hildebrand F."/>
            <person name="Pallen M.J."/>
        </authorList>
    </citation>
    <scope>NUCLEOTIDE SEQUENCE</scope>
    <source>
        <strain evidence="2">CHK193-4272</strain>
    </source>
</reference>
<dbReference type="Gene3D" id="3.10.310.70">
    <property type="match status" value="1"/>
</dbReference>
<dbReference type="GO" id="GO:0016810">
    <property type="term" value="F:hydrolase activity, acting on carbon-nitrogen (but not peptide) bonds"/>
    <property type="evidence" value="ECO:0007669"/>
    <property type="project" value="InterPro"/>
</dbReference>
<dbReference type="PANTHER" id="PTHR22642:SF2">
    <property type="entry name" value="PROTEIN LONG AFTER FAR-RED 3"/>
    <property type="match status" value="1"/>
</dbReference>
<dbReference type="SUPFAM" id="SSF51338">
    <property type="entry name" value="Composite domain of metallo-dependent hydrolases"/>
    <property type="match status" value="1"/>
</dbReference>
<dbReference type="InterPro" id="IPR011059">
    <property type="entry name" value="Metal-dep_hydrolase_composite"/>
</dbReference>
<dbReference type="EMBL" id="DXIE01000022">
    <property type="protein sequence ID" value="HIV61829.1"/>
    <property type="molecule type" value="Genomic_DNA"/>
</dbReference>
<dbReference type="PANTHER" id="PTHR22642">
    <property type="entry name" value="IMIDAZOLONEPROPIONASE"/>
    <property type="match status" value="1"/>
</dbReference>
<feature type="domain" description="Amidohydrolase 3" evidence="1">
    <location>
        <begin position="48"/>
        <end position="517"/>
    </location>
</feature>
<dbReference type="Gene3D" id="3.20.20.140">
    <property type="entry name" value="Metal-dependent hydrolases"/>
    <property type="match status" value="1"/>
</dbReference>
<evidence type="ECO:0000259" key="1">
    <source>
        <dbReference type="Pfam" id="PF07969"/>
    </source>
</evidence>
<organism evidence="2 3">
    <name type="scientific">Candidatus Butyricicoccus avistercoris</name>
    <dbReference type="NCBI Taxonomy" id="2838518"/>
    <lineage>
        <taxon>Bacteria</taxon>
        <taxon>Bacillati</taxon>
        <taxon>Bacillota</taxon>
        <taxon>Clostridia</taxon>
        <taxon>Eubacteriales</taxon>
        <taxon>Butyricicoccaceae</taxon>
        <taxon>Butyricicoccus</taxon>
    </lineage>
</organism>
<evidence type="ECO:0000313" key="3">
    <source>
        <dbReference type="Proteomes" id="UP000886808"/>
    </source>
</evidence>
<dbReference type="InterPro" id="IPR032466">
    <property type="entry name" value="Metal_Hydrolase"/>
</dbReference>
<comment type="caution">
    <text evidence="2">The sequence shown here is derived from an EMBL/GenBank/DDBJ whole genome shotgun (WGS) entry which is preliminary data.</text>
</comment>
<dbReference type="CDD" id="cd01300">
    <property type="entry name" value="YtcJ_like"/>
    <property type="match status" value="1"/>
</dbReference>
<dbReference type="Gene3D" id="2.30.40.10">
    <property type="entry name" value="Urease, subunit C, domain 1"/>
    <property type="match status" value="1"/>
</dbReference>
<dbReference type="InterPro" id="IPR013108">
    <property type="entry name" value="Amidohydro_3"/>
</dbReference>
<dbReference type="InterPro" id="IPR033932">
    <property type="entry name" value="YtcJ-like"/>
</dbReference>
<name>A0A9D1THC3_9FIRM</name>
<gene>
    <name evidence="2" type="ORF">H9746_03140</name>
</gene>
<evidence type="ECO:0000313" key="2">
    <source>
        <dbReference type="EMBL" id="HIV61829.1"/>
    </source>
</evidence>
<reference evidence="2" key="2">
    <citation type="submission" date="2021-04" db="EMBL/GenBank/DDBJ databases">
        <authorList>
            <person name="Gilroy R."/>
        </authorList>
    </citation>
    <scope>NUCLEOTIDE SEQUENCE</scope>
    <source>
        <strain evidence="2">CHK193-4272</strain>
    </source>
</reference>
<sequence length="521" mass="59118">MNTKLYFGGNIITMDDKNPYVQAVLTQNDKIIAVGDYNELIKNADEKINLNGKTMLPAFIDAHSHFSSYAISLLQPSVANCKSFDDILNVINDYIKQNNIKKDKWITVKDFDPDNIKEKCYPNSDVLDKFENPILLEHKSGHTGVFNSSALKNLDIDINTPVPEGGKIEQKNGKLTGYIEENALIKYMQKMPMPKMEEIEGAYLKSGERYASYGITTAQEGMIMDAMDAMLKLLCDKNLLKIDLIGYLDLRNCDNTLKVFGEHIDKYKNHFKIGGYKVFLDGSPQAKTAWLTEPYENSDYCGYPTLTDDELSKYIKRAIDDNKQILAHCNGDAAAEQYLTVYEKLNTQKNIRPVMVHAQMLRQDQMPRLKKIGMIPSFFIAHVYQWGDTHIKNLGFKRASQISPANTAVENEILFTFHQDSPVIEPNMLETVWCAVNRKTKDGVTLGENQKISVINALKAITINAAYQYFEENIKGSIEVGKQADFVILNDNPLKVEDDKIKDILVLETIKNGQIIYKKDM</sequence>
<dbReference type="AlphaFoldDB" id="A0A9D1THC3"/>
<accession>A0A9D1THC3</accession>
<dbReference type="Proteomes" id="UP000886808">
    <property type="component" value="Unassembled WGS sequence"/>
</dbReference>
<dbReference type="Pfam" id="PF07969">
    <property type="entry name" value="Amidohydro_3"/>
    <property type="match status" value="1"/>
</dbReference>
<dbReference type="SUPFAM" id="SSF51556">
    <property type="entry name" value="Metallo-dependent hydrolases"/>
    <property type="match status" value="1"/>
</dbReference>